<evidence type="ECO:0000313" key="2">
    <source>
        <dbReference type="EMBL" id="GGT92952.1"/>
    </source>
</evidence>
<gene>
    <name evidence="2" type="ORF">GCM10010226_83510</name>
</gene>
<evidence type="ECO:0000313" key="3">
    <source>
        <dbReference type="Proteomes" id="UP000646776"/>
    </source>
</evidence>
<proteinExistence type="predicted"/>
<accession>A0A918HQF7</accession>
<feature type="region of interest" description="Disordered" evidence="1">
    <location>
        <begin position="1"/>
        <end position="39"/>
    </location>
</feature>
<sequence length="70" mass="7567">MPEGVRRRLAFRSSLRPPLTGPPVSAAPPNRVGDRSEMRVPRRVGPWFVAHGRTQRLLPAPATSANGASV</sequence>
<reference evidence="2" key="2">
    <citation type="submission" date="2020-09" db="EMBL/GenBank/DDBJ databases">
        <authorList>
            <person name="Sun Q."/>
            <person name="Ohkuma M."/>
        </authorList>
    </citation>
    <scope>NUCLEOTIDE SEQUENCE</scope>
    <source>
        <strain evidence="2">JCM 4125</strain>
    </source>
</reference>
<dbReference type="EMBL" id="BMSA01000042">
    <property type="protein sequence ID" value="GGT92952.1"/>
    <property type="molecule type" value="Genomic_DNA"/>
</dbReference>
<protein>
    <submittedName>
        <fullName evidence="2">Uncharacterized protein</fullName>
    </submittedName>
</protein>
<keyword evidence="3" id="KW-1185">Reference proteome</keyword>
<dbReference type="AlphaFoldDB" id="A0A918HQF7"/>
<dbReference type="Proteomes" id="UP000646776">
    <property type="component" value="Unassembled WGS sequence"/>
</dbReference>
<evidence type="ECO:0000256" key="1">
    <source>
        <dbReference type="SAM" id="MobiDB-lite"/>
    </source>
</evidence>
<organism evidence="2 3">
    <name type="scientific">Streptomyces phaeofaciens</name>
    <dbReference type="NCBI Taxonomy" id="68254"/>
    <lineage>
        <taxon>Bacteria</taxon>
        <taxon>Bacillati</taxon>
        <taxon>Actinomycetota</taxon>
        <taxon>Actinomycetes</taxon>
        <taxon>Kitasatosporales</taxon>
        <taxon>Streptomycetaceae</taxon>
        <taxon>Streptomyces</taxon>
    </lineage>
</organism>
<name>A0A918HQF7_9ACTN</name>
<reference evidence="2" key="1">
    <citation type="journal article" date="2014" name="Int. J. Syst. Evol. Microbiol.">
        <title>Complete genome sequence of Corynebacterium casei LMG S-19264T (=DSM 44701T), isolated from a smear-ripened cheese.</title>
        <authorList>
            <consortium name="US DOE Joint Genome Institute (JGI-PGF)"/>
            <person name="Walter F."/>
            <person name="Albersmeier A."/>
            <person name="Kalinowski J."/>
            <person name="Ruckert C."/>
        </authorList>
    </citation>
    <scope>NUCLEOTIDE SEQUENCE</scope>
    <source>
        <strain evidence="2">JCM 4125</strain>
    </source>
</reference>
<comment type="caution">
    <text evidence="2">The sequence shown here is derived from an EMBL/GenBank/DDBJ whole genome shotgun (WGS) entry which is preliminary data.</text>
</comment>